<organism evidence="2 3">
    <name type="scientific">Frondihabitans australicus</name>
    <dbReference type="NCBI Taxonomy" id="386892"/>
    <lineage>
        <taxon>Bacteria</taxon>
        <taxon>Bacillati</taxon>
        <taxon>Actinomycetota</taxon>
        <taxon>Actinomycetes</taxon>
        <taxon>Micrococcales</taxon>
        <taxon>Microbacteriaceae</taxon>
        <taxon>Frondihabitans</taxon>
    </lineage>
</organism>
<proteinExistence type="predicted"/>
<evidence type="ECO:0000313" key="2">
    <source>
        <dbReference type="EMBL" id="RKR76006.1"/>
    </source>
</evidence>
<protein>
    <submittedName>
        <fullName evidence="2">Uncharacterized protein</fullName>
    </submittedName>
</protein>
<evidence type="ECO:0000256" key="1">
    <source>
        <dbReference type="SAM" id="SignalP"/>
    </source>
</evidence>
<evidence type="ECO:0000313" key="3">
    <source>
        <dbReference type="Proteomes" id="UP000280008"/>
    </source>
</evidence>
<keyword evidence="3" id="KW-1185">Reference proteome</keyword>
<keyword evidence="1" id="KW-0732">Signal</keyword>
<dbReference type="Proteomes" id="UP000280008">
    <property type="component" value="Unassembled WGS sequence"/>
</dbReference>
<accession>A0A495ILG5</accession>
<comment type="caution">
    <text evidence="2">The sequence shown here is derived from an EMBL/GenBank/DDBJ whole genome shotgun (WGS) entry which is preliminary data.</text>
</comment>
<reference evidence="2 3" key="1">
    <citation type="submission" date="2018-10" db="EMBL/GenBank/DDBJ databases">
        <title>Sequencing the genomes of 1000 actinobacteria strains.</title>
        <authorList>
            <person name="Klenk H.-P."/>
        </authorList>
    </citation>
    <scope>NUCLEOTIDE SEQUENCE [LARGE SCALE GENOMIC DNA]</scope>
    <source>
        <strain evidence="2 3">DSM 17894</strain>
    </source>
</reference>
<feature type="chain" id="PRO_5019751409" evidence="1">
    <location>
        <begin position="27"/>
        <end position="144"/>
    </location>
</feature>
<dbReference type="EMBL" id="RBKS01000001">
    <property type="protein sequence ID" value="RKR76006.1"/>
    <property type="molecule type" value="Genomic_DNA"/>
</dbReference>
<sequence>MNTILKGLAAVGIGAALILTPVAANAANTVDTASCAPSTCGGGPGFVAPVDPADTTPFTFRAMSSALSGSRALTLSGTGAYNAIVTVNVSVNGQVTEGAAYTLRGWRATVLLPNGLKSGDTVTFTASEDRLGEITTLSQTVVVD</sequence>
<gene>
    <name evidence="2" type="ORF">C8E83_3170</name>
</gene>
<dbReference type="RefSeq" id="WP_121370883.1">
    <property type="nucleotide sequence ID" value="NZ_RBKS01000001.1"/>
</dbReference>
<feature type="signal peptide" evidence="1">
    <location>
        <begin position="1"/>
        <end position="26"/>
    </location>
</feature>
<name>A0A495ILG5_9MICO</name>
<dbReference type="AlphaFoldDB" id="A0A495ILG5"/>